<gene>
    <name evidence="6" type="ORF">PSTEL_21405</name>
</gene>
<protein>
    <submittedName>
        <fullName evidence="6">Glycosyl transferase family 2</fullName>
    </submittedName>
</protein>
<organism evidence="6 7">
    <name type="scientific">Paenibacillus stellifer</name>
    <dbReference type="NCBI Taxonomy" id="169760"/>
    <lineage>
        <taxon>Bacteria</taxon>
        <taxon>Bacillati</taxon>
        <taxon>Bacillota</taxon>
        <taxon>Bacilli</taxon>
        <taxon>Bacillales</taxon>
        <taxon>Paenibacillaceae</taxon>
        <taxon>Paenibacillus</taxon>
    </lineage>
</organism>
<dbReference type="KEGG" id="pste:PSTEL_21405"/>
<dbReference type="Gene3D" id="3.90.550.10">
    <property type="entry name" value="Spore Coat Polysaccharide Biosynthesis Protein SpsA, Chain A"/>
    <property type="match status" value="1"/>
</dbReference>
<dbReference type="RefSeq" id="WP_038698242.1">
    <property type="nucleotide sequence ID" value="NZ_CP009286.1"/>
</dbReference>
<dbReference type="GO" id="GO:0016757">
    <property type="term" value="F:glycosyltransferase activity"/>
    <property type="evidence" value="ECO:0007669"/>
    <property type="project" value="UniProtKB-KW"/>
</dbReference>
<dbReference type="InterPro" id="IPR001173">
    <property type="entry name" value="Glyco_trans_2-like"/>
</dbReference>
<dbReference type="HOGENOM" id="CLU_023845_0_6_9"/>
<dbReference type="SUPFAM" id="SSF53448">
    <property type="entry name" value="Nucleotide-diphospho-sugar transferases"/>
    <property type="match status" value="1"/>
</dbReference>
<feature type="domain" description="Glycosyltransferase 2-like" evidence="5">
    <location>
        <begin position="4"/>
        <end position="168"/>
    </location>
</feature>
<dbReference type="STRING" id="169760.PSTEL_21405"/>
<dbReference type="PANTHER" id="PTHR43179">
    <property type="entry name" value="RHAMNOSYLTRANSFERASE WBBL"/>
    <property type="match status" value="1"/>
</dbReference>
<evidence type="ECO:0000256" key="3">
    <source>
        <dbReference type="ARBA" id="ARBA00022676"/>
    </source>
</evidence>
<keyword evidence="3" id="KW-0328">Glycosyltransferase</keyword>
<dbReference type="CDD" id="cd04186">
    <property type="entry name" value="GT_2_like_c"/>
    <property type="match status" value="1"/>
</dbReference>
<dbReference type="Proteomes" id="UP000029507">
    <property type="component" value="Chromosome"/>
</dbReference>
<reference evidence="6 7" key="1">
    <citation type="submission" date="2014-08" db="EMBL/GenBank/DDBJ databases">
        <title>Comparative genomics of the Paenibacillus odorifer group.</title>
        <authorList>
            <person name="den Bakker H.C."/>
            <person name="Tsai Y.-C."/>
            <person name="Martin N."/>
            <person name="Korlach J."/>
            <person name="Wiedmann M."/>
        </authorList>
    </citation>
    <scope>NUCLEOTIDE SEQUENCE [LARGE SCALE GENOMIC DNA]</scope>
    <source>
        <strain evidence="6 7">DSM 14472</strain>
    </source>
</reference>
<name>A0A089N910_9BACL</name>
<evidence type="ECO:0000313" key="6">
    <source>
        <dbReference type="EMBL" id="AIQ65299.1"/>
    </source>
</evidence>
<comment type="pathway">
    <text evidence="1">Cell wall biogenesis; cell wall polysaccharide biosynthesis.</text>
</comment>
<dbReference type="PANTHER" id="PTHR43179:SF12">
    <property type="entry name" value="GALACTOFURANOSYLTRANSFERASE GLFT2"/>
    <property type="match status" value="1"/>
</dbReference>
<evidence type="ECO:0000256" key="4">
    <source>
        <dbReference type="ARBA" id="ARBA00022679"/>
    </source>
</evidence>
<accession>A0A089N910</accession>
<keyword evidence="7" id="KW-1185">Reference proteome</keyword>
<evidence type="ECO:0000256" key="2">
    <source>
        <dbReference type="ARBA" id="ARBA00006739"/>
    </source>
</evidence>
<sequence length="244" mass="27511">MTTSIIIPNYNGLGLLKACVESIRFYTEEPYELIVVDNASVDGTAEYCREERIPFLSLPFNAGFPAACNRGLLLASGEELLLLNNDVMVAKGWLSNLKSALYSAADVGMVGPVTNFASGRQRVEVRYTDRAGFFAAAEEANRPDPSKWRETRRLVGLCLLFKREVLDRVGLLDERFSPGHFEDDDFCLRVRLQSYRMLIAGDCLVHHEGSASFREVYSGGWQELIEQGRRRYIDKWGLDPALFI</sequence>
<dbReference type="InterPro" id="IPR029044">
    <property type="entry name" value="Nucleotide-diphossugar_trans"/>
</dbReference>
<dbReference type="OrthoDB" id="8936324at2"/>
<proteinExistence type="inferred from homology"/>
<evidence type="ECO:0000256" key="1">
    <source>
        <dbReference type="ARBA" id="ARBA00004776"/>
    </source>
</evidence>
<comment type="similarity">
    <text evidence="2">Belongs to the glycosyltransferase 2 family.</text>
</comment>
<keyword evidence="4 6" id="KW-0808">Transferase</keyword>
<dbReference type="Pfam" id="PF00535">
    <property type="entry name" value="Glycos_transf_2"/>
    <property type="match status" value="1"/>
</dbReference>
<dbReference type="AlphaFoldDB" id="A0A089N910"/>
<evidence type="ECO:0000313" key="7">
    <source>
        <dbReference type="Proteomes" id="UP000029507"/>
    </source>
</evidence>
<dbReference type="EMBL" id="CP009286">
    <property type="protein sequence ID" value="AIQ65299.1"/>
    <property type="molecule type" value="Genomic_DNA"/>
</dbReference>
<evidence type="ECO:0000259" key="5">
    <source>
        <dbReference type="Pfam" id="PF00535"/>
    </source>
</evidence>